<feature type="transmembrane region" description="Helical" evidence="2">
    <location>
        <begin position="286"/>
        <end position="304"/>
    </location>
</feature>
<reference evidence="3 4" key="1">
    <citation type="submission" date="2015-10" db="EMBL/GenBank/DDBJ databases">
        <title>Draft genome sequence of Streptomyces canus DSM 40017, type strain for the species Streptomyces canus.</title>
        <authorList>
            <person name="Ruckert C."/>
            <person name="Winkler A."/>
            <person name="Kalinowski J."/>
            <person name="Kampfer P."/>
            <person name="Glaeser S."/>
        </authorList>
    </citation>
    <scope>NUCLEOTIDE SEQUENCE [LARGE SCALE GENOMIC DNA]</scope>
    <source>
        <strain evidence="3 4">DSM 40017</strain>
    </source>
</reference>
<protein>
    <submittedName>
        <fullName evidence="3">Uncharacterized protein</fullName>
    </submittedName>
</protein>
<accession>A0A101SGV4</accession>
<dbReference type="EMBL" id="LMWU01000006">
    <property type="protein sequence ID" value="KUN73563.1"/>
    <property type="molecule type" value="Genomic_DNA"/>
</dbReference>
<feature type="transmembrane region" description="Helical" evidence="2">
    <location>
        <begin position="42"/>
        <end position="64"/>
    </location>
</feature>
<dbReference type="STRING" id="58343.AQJ46_07435"/>
<feature type="transmembrane region" description="Helical" evidence="2">
    <location>
        <begin position="76"/>
        <end position="96"/>
    </location>
</feature>
<evidence type="ECO:0000313" key="4">
    <source>
        <dbReference type="Proteomes" id="UP000053669"/>
    </source>
</evidence>
<comment type="caution">
    <text evidence="3">The sequence shown here is derived from an EMBL/GenBank/DDBJ whole genome shotgun (WGS) entry which is preliminary data.</text>
</comment>
<evidence type="ECO:0000256" key="1">
    <source>
        <dbReference type="SAM" id="MobiDB-lite"/>
    </source>
</evidence>
<dbReference type="RefSeq" id="WP_059204811.1">
    <property type="nucleotide sequence ID" value="NZ_KQ948657.1"/>
</dbReference>
<proteinExistence type="predicted"/>
<feature type="region of interest" description="Disordered" evidence="1">
    <location>
        <begin position="160"/>
        <end position="214"/>
    </location>
</feature>
<evidence type="ECO:0000256" key="2">
    <source>
        <dbReference type="SAM" id="Phobius"/>
    </source>
</evidence>
<dbReference type="AlphaFoldDB" id="A0A101SGV4"/>
<feature type="transmembrane region" description="Helical" evidence="2">
    <location>
        <begin position="103"/>
        <end position="120"/>
    </location>
</feature>
<name>A0A101SGV4_9ACTN</name>
<gene>
    <name evidence="3" type="ORF">AQJ46_07435</name>
</gene>
<dbReference type="Proteomes" id="UP000053669">
    <property type="component" value="Unassembled WGS sequence"/>
</dbReference>
<keyword evidence="2" id="KW-1133">Transmembrane helix</keyword>
<sequence length="307" mass="32300">MALVDSAACGAADALPAAIADVLFLSRTAVLREQGTIDRRRWPGLALIGCGLALLPWLLVLAAGLPTAPSVPHWSAAWVGLDALEALGLTATGALLLRRDPRYPLTAAATAALLIVDAWFDIVTSARGAELAAAIAMAAVAELPMAALCVVLATASRRPGFPGHDRPPHHRRPDVTAGAAATPPPTPLEETTMTEQPPTPAKRPQPAERPEGGGENAIVDLFVERLGDRIDDRVAASFDELCAERLAEPGPLQRAVVRDRRAELRVLFLSLILGTAATTFTPGGTTALLISWAGLVVLNLAYLFRPR</sequence>
<keyword evidence="2" id="KW-0472">Membrane</keyword>
<evidence type="ECO:0000313" key="3">
    <source>
        <dbReference type="EMBL" id="KUN73563.1"/>
    </source>
</evidence>
<organism evidence="3 4">
    <name type="scientific">Streptomyces canus</name>
    <dbReference type="NCBI Taxonomy" id="58343"/>
    <lineage>
        <taxon>Bacteria</taxon>
        <taxon>Bacillati</taxon>
        <taxon>Actinomycetota</taxon>
        <taxon>Actinomycetes</taxon>
        <taxon>Kitasatosporales</taxon>
        <taxon>Streptomycetaceae</taxon>
        <taxon>Streptomyces</taxon>
        <taxon>Streptomyces aurantiacus group</taxon>
    </lineage>
</organism>
<feature type="transmembrane region" description="Helical" evidence="2">
    <location>
        <begin position="132"/>
        <end position="153"/>
    </location>
</feature>
<feature type="transmembrane region" description="Helical" evidence="2">
    <location>
        <begin position="262"/>
        <end position="280"/>
    </location>
</feature>
<keyword evidence="2" id="KW-0812">Transmembrane</keyword>